<feature type="region of interest" description="Disordered" evidence="1">
    <location>
        <begin position="1"/>
        <end position="22"/>
    </location>
</feature>
<dbReference type="Proteomes" id="UP001206925">
    <property type="component" value="Unassembled WGS sequence"/>
</dbReference>
<sequence length="154" mass="16604">DSKAVVESHGDQRKPQSRPPAMTTSVTATIAEHMYCLLETSAASLELRLLVLMVVDPLESASSGPLTVKRSVPIPTFIVLPDDRLRVPTVAIDSFTATQIQHRSAYSKLCAEMKPRSALATIDGLRHAKTSSVGQRGGKEDLIVTAFVKHVTAI</sequence>
<feature type="non-terminal residue" evidence="2">
    <location>
        <position position="154"/>
    </location>
</feature>
<gene>
    <name evidence="2" type="ORF">M8C21_022740</name>
</gene>
<evidence type="ECO:0000313" key="2">
    <source>
        <dbReference type="EMBL" id="KAI7730187.1"/>
    </source>
</evidence>
<name>A0AAD5BV27_AMBAR</name>
<dbReference type="AlphaFoldDB" id="A0AAD5BV27"/>
<evidence type="ECO:0000256" key="1">
    <source>
        <dbReference type="SAM" id="MobiDB-lite"/>
    </source>
</evidence>
<dbReference type="EMBL" id="JAMZMK010010833">
    <property type="protein sequence ID" value="KAI7730187.1"/>
    <property type="molecule type" value="Genomic_DNA"/>
</dbReference>
<protein>
    <submittedName>
        <fullName evidence="2">Uncharacterized protein</fullName>
    </submittedName>
</protein>
<feature type="compositionally biased region" description="Basic and acidic residues" evidence="1">
    <location>
        <begin position="1"/>
        <end position="14"/>
    </location>
</feature>
<evidence type="ECO:0000313" key="3">
    <source>
        <dbReference type="Proteomes" id="UP001206925"/>
    </source>
</evidence>
<keyword evidence="3" id="KW-1185">Reference proteome</keyword>
<proteinExistence type="predicted"/>
<comment type="caution">
    <text evidence="2">The sequence shown here is derived from an EMBL/GenBank/DDBJ whole genome shotgun (WGS) entry which is preliminary data.</text>
</comment>
<reference evidence="2" key="1">
    <citation type="submission" date="2022-06" db="EMBL/GenBank/DDBJ databases">
        <title>Uncovering the hologenomic basis of an extraordinary plant invasion.</title>
        <authorList>
            <person name="Bieker V.C."/>
            <person name="Martin M.D."/>
            <person name="Gilbert T."/>
            <person name="Hodgins K."/>
            <person name="Battlay P."/>
            <person name="Petersen B."/>
            <person name="Wilson J."/>
        </authorList>
    </citation>
    <scope>NUCLEOTIDE SEQUENCE</scope>
    <source>
        <strain evidence="2">AA19_3_7</strain>
        <tissue evidence="2">Leaf</tissue>
    </source>
</reference>
<accession>A0AAD5BV27</accession>
<organism evidence="2 3">
    <name type="scientific">Ambrosia artemisiifolia</name>
    <name type="common">Common ragweed</name>
    <dbReference type="NCBI Taxonomy" id="4212"/>
    <lineage>
        <taxon>Eukaryota</taxon>
        <taxon>Viridiplantae</taxon>
        <taxon>Streptophyta</taxon>
        <taxon>Embryophyta</taxon>
        <taxon>Tracheophyta</taxon>
        <taxon>Spermatophyta</taxon>
        <taxon>Magnoliopsida</taxon>
        <taxon>eudicotyledons</taxon>
        <taxon>Gunneridae</taxon>
        <taxon>Pentapetalae</taxon>
        <taxon>asterids</taxon>
        <taxon>campanulids</taxon>
        <taxon>Asterales</taxon>
        <taxon>Asteraceae</taxon>
        <taxon>Asteroideae</taxon>
        <taxon>Heliantheae alliance</taxon>
        <taxon>Heliantheae</taxon>
        <taxon>Ambrosia</taxon>
    </lineage>
</organism>